<name>A0ABN4XWB6_9PSED</name>
<reference evidence="1 2" key="1">
    <citation type="submission" date="2017-02" db="EMBL/GenBank/DDBJ databases">
        <authorList>
            <person name="Guo L."/>
        </authorList>
    </citation>
    <scope>NUCLEOTIDE SEQUENCE [LARGE SCALE GENOMIC DNA]</scope>
    <source>
        <strain evidence="1 2">PRS09-11288</strain>
    </source>
</reference>
<sequence>MKLIARSRSMRIIDKTAAQVRSLTPAEDALLVDFATGGLTGPRLLQANQMLMKVRNANQWLACDCRTDALPVLNVTLNGNTGTLFLKNNPGTAEHAPGCPFTKDEQEAAERAQAPVQPVAWLPPDTPLRLIGDFRTGASTSTNGPGERREQQRLLALLLTWIETSGLNLYATHLKQDLTGQFAQLRAVASRYPLVERVPASNYLETRLDMKHMMMLKARLREATIFGNHRRHGLLLDCIDQIKGRKVFHYRSEDGFDFQGHHLYWGGQRTCGPLLTLALYSPTTPGSHFFELIHVASVPVLSRGHLFPVYRDEEREPLKALVSLVDWMASKGVKVQMRRPVVGGQLMDELVMTSDQDRVLSISLLEQPIGPEPDTENFKRYADFKSPETFRKFVAGFFMRER</sequence>
<gene>
    <name evidence="1" type="ORF">B2J77_10600</name>
</gene>
<accession>A0ABN4XWB6</accession>
<evidence type="ECO:0000313" key="2">
    <source>
        <dbReference type="Proteomes" id="UP000191010"/>
    </source>
</evidence>
<organism evidence="1 2">
    <name type="scientific">Pseudomonas parafulva</name>
    <dbReference type="NCBI Taxonomy" id="157782"/>
    <lineage>
        <taxon>Bacteria</taxon>
        <taxon>Pseudomonadati</taxon>
        <taxon>Pseudomonadota</taxon>
        <taxon>Gammaproteobacteria</taxon>
        <taxon>Pseudomonadales</taxon>
        <taxon>Pseudomonadaceae</taxon>
        <taxon>Pseudomonas</taxon>
    </lineage>
</organism>
<dbReference type="Proteomes" id="UP000191010">
    <property type="component" value="Chromosome"/>
</dbReference>
<proteinExistence type="predicted"/>
<dbReference type="EMBL" id="CP019952">
    <property type="protein sequence ID" value="AQW68628.1"/>
    <property type="molecule type" value="Genomic_DNA"/>
</dbReference>
<evidence type="ECO:0000313" key="1">
    <source>
        <dbReference type="EMBL" id="AQW68628.1"/>
    </source>
</evidence>
<protein>
    <submittedName>
        <fullName evidence="1">Uncharacterized protein</fullName>
    </submittedName>
</protein>
<keyword evidence="2" id="KW-1185">Reference proteome</keyword>